<dbReference type="SUPFAM" id="SSF53474">
    <property type="entry name" value="alpha/beta-Hydrolases"/>
    <property type="match status" value="1"/>
</dbReference>
<feature type="domain" description="Peptidase S9 prolyl oligopeptidase catalytic" evidence="8">
    <location>
        <begin position="492"/>
        <end position="690"/>
    </location>
</feature>
<dbReference type="OrthoDB" id="9812921at2"/>
<dbReference type="Gene3D" id="3.40.50.1820">
    <property type="entry name" value="alpha/beta hydrolase"/>
    <property type="match status" value="1"/>
</dbReference>
<keyword evidence="7" id="KW-0732">Signal</keyword>
<evidence type="ECO:0000256" key="4">
    <source>
        <dbReference type="ARBA" id="ARBA00032284"/>
    </source>
</evidence>
<dbReference type="SUPFAM" id="SSF82171">
    <property type="entry name" value="DPP6 N-terminal domain-like"/>
    <property type="match status" value="1"/>
</dbReference>
<dbReference type="AlphaFoldDB" id="A0A1I5SR45"/>
<dbReference type="GO" id="GO:0004252">
    <property type="term" value="F:serine-type endopeptidase activity"/>
    <property type="evidence" value="ECO:0007669"/>
    <property type="project" value="InterPro"/>
</dbReference>
<feature type="chain" id="PRO_5011762574" description="Acyl-peptide hydrolase" evidence="7">
    <location>
        <begin position="20"/>
        <end position="691"/>
    </location>
</feature>
<dbReference type="GO" id="GO:0006508">
    <property type="term" value="P:proteolysis"/>
    <property type="evidence" value="ECO:0007669"/>
    <property type="project" value="UniProtKB-KW"/>
</dbReference>
<sequence length="691" mass="75998">MKKICTSLCLLLLSLQVFAQFSLEQILNSPFPTELKASPSGNKIVWVFNQQGSRNVFIAEGPDFKARQLTAYEGDNGQEINSLAFTPDGNSVIFLRGGASNSSGEIPNPTQTQEGIDRAIYVIGTDGKNLKKLAQGFYPKISPKGDVLVYLSAGQVWTVPMDGSKAGVKLFQSRGTQNSIRWSPDGQQIAFISGRGDHSFAGIYDFNTKSIRFLDPSVDGDTDPVWSPDGKSVAFIRVPFSKDALIFGPERESNPWSIRVADVETGKGREIWKAKEGKGSAFFTGALVAENHLFWTADNYLVFGYEGDGWHHLYSISGNGGEARLLTPNEGEVEYAGLSADKKTIIYNGNIGDINRRHIWQVAAAGGNPKLLTPGRGIEWSPVQMADNQIVFLRSDATVPARPAVLAKSGAIKDLSPELIPSEFPSSQLVQPQAVILTATDGMKIHGQLFLPGNHKNGEKHPAAIFFHGGSRRQMLLGFNYGEYYHKAYAMNQYLASKGYVVLMVNYRSGIGYGMEFREALNYGATGASEYNDVVGAGLFLKNREDVDGTKIGLWGGSYGGYLTALGLAKASDLFAAGVDLHGVHDWNVVVKNFIPSYDANKRQEWAKIAYQSSPLPFVNTWKSPVLLIHGDDDRNVPFSESVTLAEALRKNHVYFEQIVFPDEVHSFLLHRNWLEAYKASSAFFDKFLKK</sequence>
<dbReference type="InterPro" id="IPR011659">
    <property type="entry name" value="WD40"/>
</dbReference>
<proteinExistence type="predicted"/>
<name>A0A1I5SR45_9BACT</name>
<evidence type="ECO:0000313" key="11">
    <source>
        <dbReference type="Proteomes" id="UP000199306"/>
    </source>
</evidence>
<evidence type="ECO:0000256" key="1">
    <source>
        <dbReference type="ARBA" id="ARBA00022670"/>
    </source>
</evidence>
<evidence type="ECO:0000256" key="3">
    <source>
        <dbReference type="ARBA" id="ARBA00022990"/>
    </source>
</evidence>
<evidence type="ECO:0000259" key="8">
    <source>
        <dbReference type="Pfam" id="PF00326"/>
    </source>
</evidence>
<dbReference type="InterPro" id="IPR002471">
    <property type="entry name" value="Pept_S9_AS"/>
</dbReference>
<dbReference type="Pfam" id="PF00326">
    <property type="entry name" value="Peptidase_S9"/>
    <property type="match status" value="1"/>
</dbReference>
<dbReference type="Proteomes" id="UP000199306">
    <property type="component" value="Unassembled WGS sequence"/>
</dbReference>
<dbReference type="InterPro" id="IPR001375">
    <property type="entry name" value="Peptidase_S9_cat"/>
</dbReference>
<dbReference type="InterPro" id="IPR011042">
    <property type="entry name" value="6-blade_b-propeller_TolB-like"/>
</dbReference>
<dbReference type="InterPro" id="IPR029058">
    <property type="entry name" value="AB_hydrolase_fold"/>
</dbReference>
<reference evidence="10 11" key="1">
    <citation type="submission" date="2016-10" db="EMBL/GenBank/DDBJ databases">
        <authorList>
            <person name="de Groot N.N."/>
        </authorList>
    </citation>
    <scope>NUCLEOTIDE SEQUENCE [LARGE SCALE GENOMIC DNA]</scope>
    <source>
        <strain evidence="11">E92,LMG 26720,CCM 7988</strain>
    </source>
</reference>
<dbReference type="GO" id="GO:0008239">
    <property type="term" value="F:dipeptidyl-peptidase activity"/>
    <property type="evidence" value="ECO:0007669"/>
    <property type="project" value="TreeGrafter"/>
</dbReference>
<dbReference type="InterPro" id="IPR050278">
    <property type="entry name" value="Serine_Prot_S9B/DPPIV"/>
</dbReference>
<feature type="signal peptide" evidence="7">
    <location>
        <begin position="1"/>
        <end position="19"/>
    </location>
</feature>
<keyword evidence="1" id="KW-0645">Protease</keyword>
<dbReference type="STRING" id="1079859.SAMN04515674_105164"/>
<evidence type="ECO:0000313" key="10">
    <source>
        <dbReference type="EMBL" id="SFP73213.1"/>
    </source>
</evidence>
<feature type="domain" description="Dipeptidylpeptidase IV N-terminal" evidence="9">
    <location>
        <begin position="250"/>
        <end position="391"/>
    </location>
</feature>
<dbReference type="Pfam" id="PF00930">
    <property type="entry name" value="DPPIV_N"/>
    <property type="match status" value="1"/>
</dbReference>
<comment type="function">
    <text evidence="6">This enzyme catalyzes the hydrolysis of the N-terminal peptide bond of an N-acetylated peptide to generate an N-acetylated amino acid and a peptide with a free N-terminus. It preferentially cleaves off Ac-Ala, Ac-Met and Ac-Ser. Also, involved in the degradation of oxidized and glycated proteins.</text>
</comment>
<gene>
    <name evidence="10" type="ORF">SAMN04515674_105164</name>
</gene>
<dbReference type="PANTHER" id="PTHR11731:SF193">
    <property type="entry name" value="DIPEPTIDYL PEPTIDASE 9"/>
    <property type="match status" value="1"/>
</dbReference>
<evidence type="ECO:0000256" key="2">
    <source>
        <dbReference type="ARBA" id="ARBA00022801"/>
    </source>
</evidence>
<keyword evidence="10" id="KW-0031">Aminopeptidase</keyword>
<dbReference type="PROSITE" id="PS00708">
    <property type="entry name" value="PRO_ENDOPEP_SER"/>
    <property type="match status" value="1"/>
</dbReference>
<organism evidence="10 11">
    <name type="scientific">Pseudarcicella hirudinis</name>
    <dbReference type="NCBI Taxonomy" id="1079859"/>
    <lineage>
        <taxon>Bacteria</taxon>
        <taxon>Pseudomonadati</taxon>
        <taxon>Bacteroidota</taxon>
        <taxon>Cytophagia</taxon>
        <taxon>Cytophagales</taxon>
        <taxon>Flectobacillaceae</taxon>
        <taxon>Pseudarcicella</taxon>
    </lineage>
</organism>
<dbReference type="Gene3D" id="2.120.10.30">
    <property type="entry name" value="TolB, C-terminal domain"/>
    <property type="match status" value="2"/>
</dbReference>
<keyword evidence="11" id="KW-1185">Reference proteome</keyword>
<dbReference type="EMBL" id="FOXH01000005">
    <property type="protein sequence ID" value="SFP73213.1"/>
    <property type="molecule type" value="Genomic_DNA"/>
</dbReference>
<accession>A0A1I5SR45</accession>
<dbReference type="Pfam" id="PF07676">
    <property type="entry name" value="PD40"/>
    <property type="match status" value="2"/>
</dbReference>
<evidence type="ECO:0000256" key="5">
    <source>
        <dbReference type="ARBA" id="ARBA00032596"/>
    </source>
</evidence>
<dbReference type="InterPro" id="IPR002469">
    <property type="entry name" value="Peptidase_S9B_N"/>
</dbReference>
<keyword evidence="2" id="KW-0378">Hydrolase</keyword>
<keyword evidence="3" id="KW-0007">Acetylation</keyword>
<protein>
    <recommendedName>
        <fullName evidence="5">Acyl-peptide hydrolase</fullName>
    </recommendedName>
    <alternativeName>
        <fullName evidence="4">Acylaminoacyl-peptidase</fullName>
    </alternativeName>
</protein>
<dbReference type="PANTHER" id="PTHR11731">
    <property type="entry name" value="PROTEASE FAMILY S9B,C DIPEPTIDYL-PEPTIDASE IV-RELATED"/>
    <property type="match status" value="1"/>
</dbReference>
<dbReference type="GO" id="GO:0004177">
    <property type="term" value="F:aminopeptidase activity"/>
    <property type="evidence" value="ECO:0007669"/>
    <property type="project" value="UniProtKB-KW"/>
</dbReference>
<dbReference type="RefSeq" id="WP_092016644.1">
    <property type="nucleotide sequence ID" value="NZ_FOXH01000005.1"/>
</dbReference>
<evidence type="ECO:0000256" key="6">
    <source>
        <dbReference type="ARBA" id="ARBA00045885"/>
    </source>
</evidence>
<evidence type="ECO:0000259" key="9">
    <source>
        <dbReference type="Pfam" id="PF00930"/>
    </source>
</evidence>
<evidence type="ECO:0000256" key="7">
    <source>
        <dbReference type="SAM" id="SignalP"/>
    </source>
</evidence>